<dbReference type="GO" id="GO:0016491">
    <property type="term" value="F:oxidoreductase activity"/>
    <property type="evidence" value="ECO:0007669"/>
    <property type="project" value="UniProtKB-KW"/>
</dbReference>
<dbReference type="Gene3D" id="1.10.1040.10">
    <property type="entry name" value="N-(1-d-carboxylethyl)-l-norvaline Dehydrogenase, domain 2"/>
    <property type="match status" value="1"/>
</dbReference>
<dbReference type="InterPro" id="IPR006176">
    <property type="entry name" value="3-OHacyl-CoA_DH_NAD-bd"/>
</dbReference>
<evidence type="ECO:0000259" key="2">
    <source>
        <dbReference type="Pfam" id="PF02737"/>
    </source>
</evidence>
<evidence type="ECO:0000256" key="1">
    <source>
        <dbReference type="ARBA" id="ARBA00023002"/>
    </source>
</evidence>
<evidence type="ECO:0000313" key="3">
    <source>
        <dbReference type="EMBL" id="KEI72347.1"/>
    </source>
</evidence>
<dbReference type="GO" id="GO:0006631">
    <property type="term" value="P:fatty acid metabolic process"/>
    <property type="evidence" value="ECO:0007669"/>
    <property type="project" value="InterPro"/>
</dbReference>
<organism evidence="3 4">
    <name type="scientific">Endozoicomonas elysicola</name>
    <dbReference type="NCBI Taxonomy" id="305900"/>
    <lineage>
        <taxon>Bacteria</taxon>
        <taxon>Pseudomonadati</taxon>
        <taxon>Pseudomonadota</taxon>
        <taxon>Gammaproteobacteria</taxon>
        <taxon>Oceanospirillales</taxon>
        <taxon>Endozoicomonadaceae</taxon>
        <taxon>Endozoicomonas</taxon>
    </lineage>
</organism>
<dbReference type="PANTHER" id="PTHR48075">
    <property type="entry name" value="3-HYDROXYACYL-COA DEHYDROGENASE FAMILY PROTEIN"/>
    <property type="match status" value="1"/>
</dbReference>
<gene>
    <name evidence="3" type="ORF">GV64_17870</name>
</gene>
<dbReference type="SUPFAM" id="SSF51735">
    <property type="entry name" value="NAD(P)-binding Rossmann-fold domains"/>
    <property type="match status" value="1"/>
</dbReference>
<accession>A0A081KDX1</accession>
<reference evidence="3 4" key="1">
    <citation type="submission" date="2014-06" db="EMBL/GenBank/DDBJ databases">
        <title>Whole Genome Sequences of Three Symbiotic Endozoicomonas Bacteria.</title>
        <authorList>
            <person name="Neave M.J."/>
            <person name="Apprill A."/>
            <person name="Voolstra C.R."/>
        </authorList>
    </citation>
    <scope>NUCLEOTIDE SEQUENCE [LARGE SCALE GENOMIC DNA]</scope>
    <source>
        <strain evidence="3 4">DSM 22380</strain>
    </source>
</reference>
<dbReference type="EMBL" id="JOJP01000001">
    <property type="protein sequence ID" value="KEI72347.1"/>
    <property type="molecule type" value="Genomic_DNA"/>
</dbReference>
<dbReference type="GO" id="GO:0070403">
    <property type="term" value="F:NAD+ binding"/>
    <property type="evidence" value="ECO:0007669"/>
    <property type="project" value="InterPro"/>
</dbReference>
<evidence type="ECO:0000313" key="4">
    <source>
        <dbReference type="Proteomes" id="UP000027997"/>
    </source>
</evidence>
<keyword evidence="4" id="KW-1185">Reference proteome</keyword>
<dbReference type="Pfam" id="PF02737">
    <property type="entry name" value="3HCDH_N"/>
    <property type="match status" value="1"/>
</dbReference>
<dbReference type="InterPro" id="IPR013328">
    <property type="entry name" value="6PGD_dom2"/>
</dbReference>
<feature type="domain" description="3-hydroxyacyl-CoA dehydrogenase NAD binding" evidence="2">
    <location>
        <begin position="28"/>
        <end position="182"/>
    </location>
</feature>
<keyword evidence="1" id="KW-0560">Oxidoreductase</keyword>
<dbReference type="AlphaFoldDB" id="A0A081KDX1"/>
<dbReference type="eggNOG" id="COG1250">
    <property type="taxonomic scope" value="Bacteria"/>
</dbReference>
<dbReference type="STRING" id="305900.GV64_17870"/>
<dbReference type="InterPro" id="IPR008927">
    <property type="entry name" value="6-PGluconate_DH-like_C_sf"/>
</dbReference>
<dbReference type="RefSeq" id="WP_020583733.1">
    <property type="nucleotide sequence ID" value="NZ_JOJP01000001.1"/>
</dbReference>
<dbReference type="SUPFAM" id="SSF48179">
    <property type="entry name" value="6-phosphogluconate dehydrogenase C-terminal domain-like"/>
    <property type="match status" value="1"/>
</dbReference>
<proteinExistence type="predicted"/>
<dbReference type="InterPro" id="IPR036291">
    <property type="entry name" value="NAD(P)-bd_dom_sf"/>
</dbReference>
<comment type="caution">
    <text evidence="3">The sequence shown here is derived from an EMBL/GenBank/DDBJ whole genome shotgun (WGS) entry which is preliminary data.</text>
</comment>
<sequence length="461" mass="52324">MFYFRLPKTSVLICIFVLFYSLAGNSETVVVLGYGRTGKVFTHKLHQKLGDDVKVVIVDTEPKRINEAVARWGAESDQHTFTYRTHYDQVLESEWADTIFIQELINENVWKKQALIEGVLDKLESAGKTDVVVASNSSSIPVSVLTEYLPEHQKTRVSVNHMYSPHGAASEVGVLYGPITESDSQVSADQSEKLLQAETTARTVERFNARLGIESFRLNNHGLEIKDQIGHSFNRIWFRIKEHFIDMLGKNLINRQLADLAFIIVYNRPLGIFGTMDMISLNTAIDIRHVWKTYGACSSEMPLFVRDMAGKGETFYPPCTRPDCTQKNIFRLLETSAANQEGLLEYGWQNGLMSPHWESELNRMVNKELNLEERYPEVAGHTAPDGGDIIHYLNVSSQLRMAVYLLAGITIQEYRHTVLRNSVISPESMDHLLNILTGQDRLFSRLNQLFPVSFGLPEVTH</sequence>
<dbReference type="Proteomes" id="UP000027997">
    <property type="component" value="Unassembled WGS sequence"/>
</dbReference>
<name>A0A081KDX1_9GAMM</name>
<dbReference type="Gene3D" id="3.40.50.720">
    <property type="entry name" value="NAD(P)-binding Rossmann-like Domain"/>
    <property type="match status" value="1"/>
</dbReference>
<dbReference type="PANTHER" id="PTHR48075:SF5">
    <property type="entry name" value="3-HYDROXYBUTYRYL-COA DEHYDROGENASE"/>
    <property type="match status" value="1"/>
</dbReference>
<protein>
    <recommendedName>
        <fullName evidence="2">3-hydroxyacyl-CoA dehydrogenase NAD binding domain-containing protein</fullName>
    </recommendedName>
</protein>